<accession>A0A7W4VY52</accession>
<evidence type="ECO:0000313" key="3">
    <source>
        <dbReference type="EMBL" id="MBB3043928.1"/>
    </source>
</evidence>
<sequence>MSLTSTGRRRALEDGKWVQPVQGYAITTPYGKAGSLWSSGAHTGADFACPTGTPVRAVAAGRVSSTGWAGAYGNRVVVVHKPGLETWYCHLSHIGASRGEQIVAGTVVGAAGETGNTTGPHLHLEVRVNGQHRDPAPYLSGAVDAPSTPTYNTGAQPADTPTNPALVNAANSNIAGALTTEIRRLTIVATVVIGGVALIAVGIAQGSKPRQSPRRSS</sequence>
<keyword evidence="1" id="KW-1133">Transmembrane helix</keyword>
<evidence type="ECO:0000259" key="2">
    <source>
        <dbReference type="Pfam" id="PF01551"/>
    </source>
</evidence>
<dbReference type="AlphaFoldDB" id="A0A7W4VY52"/>
<keyword evidence="1" id="KW-0812">Transmembrane</keyword>
<keyword evidence="1" id="KW-0472">Membrane</keyword>
<keyword evidence="4" id="KW-1185">Reference proteome</keyword>
<evidence type="ECO:0000313" key="4">
    <source>
        <dbReference type="Proteomes" id="UP000589626"/>
    </source>
</evidence>
<organism evidence="3 4">
    <name type="scientific">Nocardioides soli</name>
    <dbReference type="NCBI Taxonomy" id="1036020"/>
    <lineage>
        <taxon>Bacteria</taxon>
        <taxon>Bacillati</taxon>
        <taxon>Actinomycetota</taxon>
        <taxon>Actinomycetes</taxon>
        <taxon>Propionibacteriales</taxon>
        <taxon>Nocardioidaceae</taxon>
        <taxon>Nocardioides</taxon>
    </lineage>
</organism>
<gene>
    <name evidence="3" type="ORF">FHU40_003746</name>
</gene>
<dbReference type="FunFam" id="2.70.70.10:FF:000013">
    <property type="entry name" value="Peptidase family M23"/>
    <property type="match status" value="1"/>
</dbReference>
<reference evidence="3 4" key="1">
    <citation type="submission" date="2020-08" db="EMBL/GenBank/DDBJ databases">
        <title>Sequencing the genomes of 1000 actinobacteria strains.</title>
        <authorList>
            <person name="Klenk H.-P."/>
        </authorList>
    </citation>
    <scope>NUCLEOTIDE SEQUENCE [LARGE SCALE GENOMIC DNA]</scope>
    <source>
        <strain evidence="3 4">DSM 105498</strain>
    </source>
</reference>
<proteinExistence type="predicted"/>
<dbReference type="Gene3D" id="2.70.70.10">
    <property type="entry name" value="Glucose Permease (Domain IIA)"/>
    <property type="match status" value="1"/>
</dbReference>
<dbReference type="PANTHER" id="PTHR21666:SF270">
    <property type="entry name" value="MUREIN HYDROLASE ACTIVATOR ENVC"/>
    <property type="match status" value="1"/>
</dbReference>
<feature type="domain" description="M23ase beta-sheet core" evidence="2">
    <location>
        <begin position="41"/>
        <end position="135"/>
    </location>
</feature>
<evidence type="ECO:0000256" key="1">
    <source>
        <dbReference type="SAM" id="Phobius"/>
    </source>
</evidence>
<comment type="caution">
    <text evidence="3">The sequence shown here is derived from an EMBL/GenBank/DDBJ whole genome shotgun (WGS) entry which is preliminary data.</text>
</comment>
<dbReference type="Proteomes" id="UP000589626">
    <property type="component" value="Unassembled WGS sequence"/>
</dbReference>
<dbReference type="InterPro" id="IPR016047">
    <property type="entry name" value="M23ase_b-sheet_dom"/>
</dbReference>
<feature type="transmembrane region" description="Helical" evidence="1">
    <location>
        <begin position="185"/>
        <end position="204"/>
    </location>
</feature>
<dbReference type="InterPro" id="IPR050570">
    <property type="entry name" value="Cell_wall_metabolism_enzyme"/>
</dbReference>
<name>A0A7W4VY52_9ACTN</name>
<dbReference type="PANTHER" id="PTHR21666">
    <property type="entry name" value="PEPTIDASE-RELATED"/>
    <property type="match status" value="1"/>
</dbReference>
<dbReference type="SUPFAM" id="SSF51261">
    <property type="entry name" value="Duplicated hybrid motif"/>
    <property type="match status" value="1"/>
</dbReference>
<dbReference type="EMBL" id="JACHWR010000002">
    <property type="protein sequence ID" value="MBB3043928.1"/>
    <property type="molecule type" value="Genomic_DNA"/>
</dbReference>
<dbReference type="GO" id="GO:0004222">
    <property type="term" value="F:metalloendopeptidase activity"/>
    <property type="evidence" value="ECO:0007669"/>
    <property type="project" value="TreeGrafter"/>
</dbReference>
<dbReference type="CDD" id="cd12797">
    <property type="entry name" value="M23_peptidase"/>
    <property type="match status" value="1"/>
</dbReference>
<dbReference type="InterPro" id="IPR011055">
    <property type="entry name" value="Dup_hybrid_motif"/>
</dbReference>
<dbReference type="Pfam" id="PF01551">
    <property type="entry name" value="Peptidase_M23"/>
    <property type="match status" value="1"/>
</dbReference>
<dbReference type="RefSeq" id="WP_183593682.1">
    <property type="nucleotide sequence ID" value="NZ_JACHWR010000002.1"/>
</dbReference>
<protein>
    <recommendedName>
        <fullName evidence="2">M23ase beta-sheet core domain-containing protein</fullName>
    </recommendedName>
</protein>